<name>A0A6J6IDS5_9ZZZZ</name>
<dbReference type="InterPro" id="IPR037165">
    <property type="entry name" value="AldOxase/xan_DH_Mopterin-bd_sf"/>
</dbReference>
<organism evidence="4">
    <name type="scientific">freshwater metagenome</name>
    <dbReference type="NCBI Taxonomy" id="449393"/>
    <lineage>
        <taxon>unclassified sequences</taxon>
        <taxon>metagenomes</taxon>
        <taxon>ecological metagenomes</taxon>
    </lineage>
</organism>
<accession>A0A6J6IDS5</accession>
<dbReference type="Gene3D" id="3.90.1170.50">
    <property type="entry name" value="Aldehyde oxidase/xanthine dehydrogenase, a/b hammerhead"/>
    <property type="match status" value="1"/>
</dbReference>
<dbReference type="InterPro" id="IPR036856">
    <property type="entry name" value="Ald_Oxase/Xan_DH_a/b_sf"/>
</dbReference>
<feature type="domain" description="Aldehyde oxidase/xanthine dehydrogenase a/b hammerhead" evidence="3">
    <location>
        <begin position="18"/>
        <end position="137"/>
    </location>
</feature>
<evidence type="ECO:0000313" key="4">
    <source>
        <dbReference type="EMBL" id="CAB4622335.1"/>
    </source>
</evidence>
<sequence length="769" mass="81402">MSVMGTRVQRREDPTFLTGGGVYTADLRDPLLDGAVHAHFVRSTIAHARIVELDVSEAVDAPGVVAIFTAADIAASGDLGPFGVAIPGMIPDILARPWLATDVVRFVGEAIVVILAETREQAEDASELVIIDYDPLDPVVSPIDAAKNEILLFPEHGSNTALEVPFGYSDDLFDDCEVVVTRDFVNQRLAVCPLEPRAMAVTWHDGRLVAFSSTQAPHGAKGKLAGLYELEPEQVRVIAPAVGGGFGAKINLQADEALLPWVSRKLGRPVRWAEIRGESMVSMPHGRAQIDRIEIGGSRDGNVEAYRLTVLQDVGAYPSMGAFLPFMTRTMAPGTYVIPKVECNIKSVMTNTTPIEAYRGAGRPEATAAIERAFDLFAGEIGMDPVELRRRNLIQTDAFPFTTVTGAVYDCGDYVGALDLALETADYEALRAEQAQRRAAGDPVQLGIGVSIYVEITAGPAGNQGEFAKVALRSDGGITVFTGSSSHGQGHSTAWAMLANELTGIPMDDIDVVAGDTDRVAEGHGTFGSRSLQLGGSAVWTATEQVVDKARKVAAELLEANADDIVLDVDRGAFHVAGTPASAKTWAEIGAAGDITGPIGEGPAGQPIEVALTFTADNATFPFGAHVAVVEVDSETGRTRLRRIITCDDAGRILNPLIVEGQRHGGIAQGVAQALYEEMMYDEDGNPQTSNLADYAFISAAELPSFELVPLETPSPVNPLGAKGIGESGTIGSTPAVQSAVMDALSPYGVTHLDMPLTSEKVWRAIAGL</sequence>
<dbReference type="EMBL" id="CAEZUP010000112">
    <property type="protein sequence ID" value="CAB4622335.1"/>
    <property type="molecule type" value="Genomic_DNA"/>
</dbReference>
<evidence type="ECO:0000256" key="2">
    <source>
        <dbReference type="ARBA" id="ARBA00023002"/>
    </source>
</evidence>
<keyword evidence="2" id="KW-0560">Oxidoreductase</keyword>
<dbReference type="AlphaFoldDB" id="A0A6J6IDS5"/>
<dbReference type="GO" id="GO:0005506">
    <property type="term" value="F:iron ion binding"/>
    <property type="evidence" value="ECO:0007669"/>
    <property type="project" value="InterPro"/>
</dbReference>
<dbReference type="InterPro" id="IPR008274">
    <property type="entry name" value="AldOxase/xan_DH_MoCoBD1"/>
</dbReference>
<dbReference type="Pfam" id="PF20256">
    <property type="entry name" value="MoCoBD_2"/>
    <property type="match status" value="1"/>
</dbReference>
<dbReference type="Pfam" id="PF02738">
    <property type="entry name" value="MoCoBD_1"/>
    <property type="match status" value="1"/>
</dbReference>
<evidence type="ECO:0000256" key="1">
    <source>
        <dbReference type="ARBA" id="ARBA00022505"/>
    </source>
</evidence>
<dbReference type="Pfam" id="PF01315">
    <property type="entry name" value="Ald_Xan_dh_C"/>
    <property type="match status" value="1"/>
</dbReference>
<reference evidence="4" key="1">
    <citation type="submission" date="2020-05" db="EMBL/GenBank/DDBJ databases">
        <authorList>
            <person name="Chiriac C."/>
            <person name="Salcher M."/>
            <person name="Ghai R."/>
            <person name="Kavagutti S V."/>
        </authorList>
    </citation>
    <scope>NUCLEOTIDE SEQUENCE</scope>
</reference>
<keyword evidence="1" id="KW-0500">Molybdenum</keyword>
<dbReference type="PANTHER" id="PTHR11908:SF132">
    <property type="entry name" value="ALDEHYDE OXIDASE 1-RELATED"/>
    <property type="match status" value="1"/>
</dbReference>
<dbReference type="PANTHER" id="PTHR11908">
    <property type="entry name" value="XANTHINE DEHYDROGENASE"/>
    <property type="match status" value="1"/>
</dbReference>
<dbReference type="Gene3D" id="3.30.365.10">
    <property type="entry name" value="Aldehyde oxidase/xanthine dehydrogenase, molybdopterin binding domain"/>
    <property type="match status" value="4"/>
</dbReference>
<dbReference type="SUPFAM" id="SSF56003">
    <property type="entry name" value="Molybdenum cofactor-binding domain"/>
    <property type="match status" value="1"/>
</dbReference>
<dbReference type="GO" id="GO:0016491">
    <property type="term" value="F:oxidoreductase activity"/>
    <property type="evidence" value="ECO:0007669"/>
    <property type="project" value="UniProtKB-KW"/>
</dbReference>
<dbReference type="SUPFAM" id="SSF54665">
    <property type="entry name" value="CO dehydrogenase molybdoprotein N-domain-like"/>
    <property type="match status" value="1"/>
</dbReference>
<dbReference type="InterPro" id="IPR000674">
    <property type="entry name" value="Ald_Oxase/Xan_DH_a/b"/>
</dbReference>
<dbReference type="InterPro" id="IPR046867">
    <property type="entry name" value="AldOxase/xan_DH_MoCoBD2"/>
</dbReference>
<evidence type="ECO:0000259" key="3">
    <source>
        <dbReference type="SMART" id="SM01008"/>
    </source>
</evidence>
<dbReference type="SMART" id="SM01008">
    <property type="entry name" value="Ald_Xan_dh_C"/>
    <property type="match status" value="1"/>
</dbReference>
<dbReference type="InterPro" id="IPR016208">
    <property type="entry name" value="Ald_Oxase/xanthine_DH-like"/>
</dbReference>
<proteinExistence type="predicted"/>
<gene>
    <name evidence="4" type="ORF">UFOPK1835_01885</name>
</gene>
<protein>
    <submittedName>
        <fullName evidence="4">Unannotated protein</fullName>
    </submittedName>
</protein>